<dbReference type="EMBL" id="JACHJH010000007">
    <property type="protein sequence ID" value="MBB4895470.1"/>
    <property type="molecule type" value="Genomic_DNA"/>
</dbReference>
<organism evidence="1 2">
    <name type="scientific">Streptomyces olivoverticillatus</name>
    <dbReference type="NCBI Taxonomy" id="66427"/>
    <lineage>
        <taxon>Bacteria</taxon>
        <taxon>Bacillati</taxon>
        <taxon>Actinomycetota</taxon>
        <taxon>Actinomycetes</taxon>
        <taxon>Kitasatosporales</taxon>
        <taxon>Streptomycetaceae</taxon>
        <taxon>Streptomyces</taxon>
    </lineage>
</organism>
<evidence type="ECO:0000313" key="1">
    <source>
        <dbReference type="EMBL" id="MBB4895470.1"/>
    </source>
</evidence>
<protein>
    <submittedName>
        <fullName evidence="1">Tetratricopeptide (TPR) repeat protein</fullName>
    </submittedName>
</protein>
<keyword evidence="2" id="KW-1185">Reference proteome</keyword>
<dbReference type="AlphaFoldDB" id="A0A7W7LSB4"/>
<sequence length="493" mass="53438">MAARLLVTRHPNERLQELMQEAGVSNAGLARRINLFGAEHGLDLRYDKTSVGRWIRGQQPRGQTPEIVAEALSRKLGRTVSVEEIGMGSANPGSDVGLHFASTAQEALEQVCELWRNDAAERGLVSGATRPASALVEPSRDWLISEPDPLITRNSGPRVGAADVTAVRSATRAMAELDHRFGSGHIRPVVVHYLDSVVSVLLAGFYSRTTGRQLYAAAAQLTELAGYMAVDIGRLGLAQRYYIQALRLAQAADDRAYGGYVLAAGISHLVAFLGSPREIVQLAKVAQEGARGHVTATSRSLFYAAEARGHALLGDARACQLAAEKAVKTLAEANKEEDPEWISHFDKAYLADELAHCHHDLAQPKPAAEWAERALAGHPETRVRRRAIDILLLATAQVSAREVEQACHTAVKAIDLLCGLRSNICAEYLGAFRRRLEPYRLVSAAQEFEERLQERQCEGYPSAAPTSPPRAVAKRNDFASAQVAGRVTGTAAQ</sequence>
<dbReference type="Proteomes" id="UP000556084">
    <property type="component" value="Unassembled WGS sequence"/>
</dbReference>
<proteinExistence type="predicted"/>
<gene>
    <name evidence="1" type="ORF">FHS39_004548</name>
</gene>
<accession>A0A7W7LSB4</accession>
<dbReference type="RefSeq" id="WP_246470408.1">
    <property type="nucleotide sequence ID" value="NZ_JACHJH010000007.1"/>
</dbReference>
<evidence type="ECO:0000313" key="2">
    <source>
        <dbReference type="Proteomes" id="UP000556084"/>
    </source>
</evidence>
<name>A0A7W7LSB4_9ACTN</name>
<comment type="caution">
    <text evidence="1">The sequence shown here is derived from an EMBL/GenBank/DDBJ whole genome shotgun (WGS) entry which is preliminary data.</text>
</comment>
<reference evidence="1 2" key="1">
    <citation type="submission" date="2020-08" db="EMBL/GenBank/DDBJ databases">
        <title>Genomic Encyclopedia of Type Strains, Phase III (KMG-III): the genomes of soil and plant-associated and newly described type strains.</title>
        <authorList>
            <person name="Whitman W."/>
        </authorList>
    </citation>
    <scope>NUCLEOTIDE SEQUENCE [LARGE SCALE GENOMIC DNA]</scope>
    <source>
        <strain evidence="1 2">CECT 3266</strain>
    </source>
</reference>